<evidence type="ECO:0000313" key="1">
    <source>
        <dbReference type="EMBL" id="KFN91494.1"/>
    </source>
</evidence>
<accession>A0A091C3K2</accession>
<sequence length="52" mass="6339">MNSYTTLSELLDAYYWDKAERDRVKEQGNVLIKRVENEIKRNKTKLKKEKKH</sequence>
<comment type="caution">
    <text evidence="1">The sequence shown here is derived from an EMBL/GenBank/DDBJ whole genome shotgun (WGS) entry which is preliminary data.</text>
</comment>
<name>A0A091C3K2_9ENTE</name>
<gene>
    <name evidence="1" type="ORF">TMUPMC115_1348</name>
</gene>
<protein>
    <submittedName>
        <fullName evidence="1">Fibronectin-binding protein A</fullName>
    </submittedName>
</protein>
<reference evidence="1 2" key="1">
    <citation type="submission" date="2014-08" db="EMBL/GenBank/DDBJ databases">
        <title>Genome sequence of Tetragenococcus muriaticus.</title>
        <authorList>
            <person name="Chuea-nongthon C."/>
            <person name="Rodtong S."/>
            <person name="Yongsawatdigul J."/>
            <person name="Steele J.L."/>
            <person name="Liu X.-y."/>
            <person name="Speers J."/>
            <person name="Glasner J.D."/>
            <person name="Neeno-Eckwall E.C."/>
        </authorList>
    </citation>
    <scope>NUCLEOTIDE SEQUENCE [LARGE SCALE GENOMIC DNA]</scope>
    <source>
        <strain evidence="1 2">PMC-11-5</strain>
    </source>
</reference>
<dbReference type="Proteomes" id="UP000029380">
    <property type="component" value="Unassembled WGS sequence"/>
</dbReference>
<dbReference type="Pfam" id="PF05833">
    <property type="entry name" value="NFACT_N"/>
    <property type="match status" value="1"/>
</dbReference>
<dbReference type="EMBL" id="JPVU01000146">
    <property type="protein sequence ID" value="KFN91494.1"/>
    <property type="molecule type" value="Genomic_DNA"/>
</dbReference>
<dbReference type="PATRIC" id="fig|1302649.3.peg.1352"/>
<organism evidence="1 2">
    <name type="scientific">Tetragenococcus muriaticus PMC-11-5</name>
    <dbReference type="NCBI Taxonomy" id="1302649"/>
    <lineage>
        <taxon>Bacteria</taxon>
        <taxon>Bacillati</taxon>
        <taxon>Bacillota</taxon>
        <taxon>Bacilli</taxon>
        <taxon>Lactobacillales</taxon>
        <taxon>Enterococcaceae</taxon>
        <taxon>Tetragenococcus</taxon>
    </lineage>
</organism>
<dbReference type="Gene3D" id="3.40.970.40">
    <property type="entry name" value="fibrinogen binding protein from staphylococcus aureus domain like"/>
    <property type="match status" value="1"/>
</dbReference>
<dbReference type="AlphaFoldDB" id="A0A091C3K2"/>
<proteinExistence type="predicted"/>
<evidence type="ECO:0000313" key="2">
    <source>
        <dbReference type="Proteomes" id="UP000029380"/>
    </source>
</evidence>